<accession>A0A562UR67</accession>
<dbReference type="RefSeq" id="WP_147142243.1">
    <property type="nucleotide sequence ID" value="NZ_BAABIJ010000004.1"/>
</dbReference>
<dbReference type="Proteomes" id="UP000321617">
    <property type="component" value="Unassembled WGS sequence"/>
</dbReference>
<dbReference type="AlphaFoldDB" id="A0A562UR67"/>
<evidence type="ECO:0000313" key="2">
    <source>
        <dbReference type="Proteomes" id="UP000321617"/>
    </source>
</evidence>
<dbReference type="EMBL" id="VLLL01000008">
    <property type="protein sequence ID" value="TWJ08109.1"/>
    <property type="molecule type" value="Genomic_DNA"/>
</dbReference>
<keyword evidence="2" id="KW-1185">Reference proteome</keyword>
<name>A0A562UR67_9ACTN</name>
<protein>
    <submittedName>
        <fullName evidence="1">Uncharacterized protein</fullName>
    </submittedName>
</protein>
<organism evidence="1 2">
    <name type="scientific">Stackebrandtia albiflava</name>
    <dbReference type="NCBI Taxonomy" id="406432"/>
    <lineage>
        <taxon>Bacteria</taxon>
        <taxon>Bacillati</taxon>
        <taxon>Actinomycetota</taxon>
        <taxon>Actinomycetes</taxon>
        <taxon>Glycomycetales</taxon>
        <taxon>Glycomycetaceae</taxon>
        <taxon>Stackebrandtia</taxon>
    </lineage>
</organism>
<proteinExistence type="predicted"/>
<reference evidence="1 2" key="1">
    <citation type="journal article" date="2013" name="Stand. Genomic Sci.">
        <title>Genomic Encyclopedia of Type Strains, Phase I: The one thousand microbial genomes (KMG-I) project.</title>
        <authorList>
            <person name="Kyrpides N.C."/>
            <person name="Woyke T."/>
            <person name="Eisen J.A."/>
            <person name="Garrity G."/>
            <person name="Lilburn T.G."/>
            <person name="Beck B.J."/>
            <person name="Whitman W.B."/>
            <person name="Hugenholtz P."/>
            <person name="Klenk H.P."/>
        </authorList>
    </citation>
    <scope>NUCLEOTIDE SEQUENCE [LARGE SCALE GENOMIC DNA]</scope>
    <source>
        <strain evidence="1 2">DSM 45044</strain>
    </source>
</reference>
<dbReference type="OrthoDB" id="4106525at2"/>
<gene>
    <name evidence="1" type="ORF">LX16_4329</name>
</gene>
<sequence length="232" mass="24918">MTASTTHRALDGVGYRIAGDLDLSRPATSVAQLAVGNRIHELTSGGSRLGDDVAESLDIADFDSEYAFGDGVLRFAAKTEYDPQTELVEEPLLVVWQGRRHSLVTRLYRQTESEIMGMLRRLGIRESAEGLSLHPDNAAGVGFAGPATVIKEIPGLGLLEMAAPTAEQTAQLPPWKGVDVKAGELYRDTLADGKPFFVLSTPQVWATLVPLADTVLDDVPRLADALTLHVDG</sequence>
<comment type="caution">
    <text evidence="1">The sequence shown here is derived from an EMBL/GenBank/DDBJ whole genome shotgun (WGS) entry which is preliminary data.</text>
</comment>
<evidence type="ECO:0000313" key="1">
    <source>
        <dbReference type="EMBL" id="TWJ08109.1"/>
    </source>
</evidence>